<proteinExistence type="predicted"/>
<sequence>MTVPLVAALGPPRMLVGSESQYIGIAATDNFLLGTRCEQLVTIRRLLRIVLSILLFLKLWLRIHALLSYFSPSPYHGP</sequence>
<gene>
    <name evidence="2" type="ORF">EV356DRAFT_497797</name>
</gene>
<feature type="transmembrane region" description="Helical" evidence="1">
    <location>
        <begin position="46"/>
        <end position="70"/>
    </location>
</feature>
<evidence type="ECO:0000313" key="2">
    <source>
        <dbReference type="EMBL" id="KAF2236865.1"/>
    </source>
</evidence>
<keyword evidence="3" id="KW-1185">Reference proteome</keyword>
<dbReference type="AlphaFoldDB" id="A0A6A6HFK1"/>
<evidence type="ECO:0000256" key="1">
    <source>
        <dbReference type="SAM" id="Phobius"/>
    </source>
</evidence>
<name>A0A6A6HFK1_VIRVR</name>
<keyword evidence="1" id="KW-0812">Transmembrane</keyword>
<keyword evidence="1" id="KW-0472">Membrane</keyword>
<accession>A0A6A6HFK1</accession>
<organism evidence="2 3">
    <name type="scientific">Viridothelium virens</name>
    <name type="common">Speckled blister lichen</name>
    <name type="synonym">Trypethelium virens</name>
    <dbReference type="NCBI Taxonomy" id="1048519"/>
    <lineage>
        <taxon>Eukaryota</taxon>
        <taxon>Fungi</taxon>
        <taxon>Dikarya</taxon>
        <taxon>Ascomycota</taxon>
        <taxon>Pezizomycotina</taxon>
        <taxon>Dothideomycetes</taxon>
        <taxon>Dothideomycetes incertae sedis</taxon>
        <taxon>Trypetheliales</taxon>
        <taxon>Trypetheliaceae</taxon>
        <taxon>Viridothelium</taxon>
    </lineage>
</organism>
<keyword evidence="1" id="KW-1133">Transmembrane helix</keyword>
<evidence type="ECO:0000313" key="3">
    <source>
        <dbReference type="Proteomes" id="UP000800092"/>
    </source>
</evidence>
<reference evidence="2" key="1">
    <citation type="journal article" date="2020" name="Stud. Mycol.">
        <title>101 Dothideomycetes genomes: a test case for predicting lifestyles and emergence of pathogens.</title>
        <authorList>
            <person name="Haridas S."/>
            <person name="Albert R."/>
            <person name="Binder M."/>
            <person name="Bloem J."/>
            <person name="Labutti K."/>
            <person name="Salamov A."/>
            <person name="Andreopoulos B."/>
            <person name="Baker S."/>
            <person name="Barry K."/>
            <person name="Bills G."/>
            <person name="Bluhm B."/>
            <person name="Cannon C."/>
            <person name="Castanera R."/>
            <person name="Culley D."/>
            <person name="Daum C."/>
            <person name="Ezra D."/>
            <person name="Gonzalez J."/>
            <person name="Henrissat B."/>
            <person name="Kuo A."/>
            <person name="Liang C."/>
            <person name="Lipzen A."/>
            <person name="Lutzoni F."/>
            <person name="Magnuson J."/>
            <person name="Mondo S."/>
            <person name="Nolan M."/>
            <person name="Ohm R."/>
            <person name="Pangilinan J."/>
            <person name="Park H.-J."/>
            <person name="Ramirez L."/>
            <person name="Alfaro M."/>
            <person name="Sun H."/>
            <person name="Tritt A."/>
            <person name="Yoshinaga Y."/>
            <person name="Zwiers L.-H."/>
            <person name="Turgeon B."/>
            <person name="Goodwin S."/>
            <person name="Spatafora J."/>
            <person name="Crous P."/>
            <person name="Grigoriev I."/>
        </authorList>
    </citation>
    <scope>NUCLEOTIDE SEQUENCE</scope>
    <source>
        <strain evidence="2">Tuck. ex Michener</strain>
    </source>
</reference>
<protein>
    <submittedName>
        <fullName evidence="2">Uncharacterized protein</fullName>
    </submittedName>
</protein>
<dbReference type="Proteomes" id="UP000800092">
    <property type="component" value="Unassembled WGS sequence"/>
</dbReference>
<dbReference type="EMBL" id="ML991783">
    <property type="protein sequence ID" value="KAF2236865.1"/>
    <property type="molecule type" value="Genomic_DNA"/>
</dbReference>